<comment type="similarity">
    <text evidence="14">In the central section; belongs to the AAA ATPase family.</text>
</comment>
<dbReference type="AlphaFoldDB" id="A0A7C2RJ36"/>
<evidence type="ECO:0000256" key="4">
    <source>
        <dbReference type="ARBA" id="ARBA00022670"/>
    </source>
</evidence>
<evidence type="ECO:0000256" key="13">
    <source>
        <dbReference type="ARBA" id="ARBA00023136"/>
    </source>
</evidence>
<evidence type="ECO:0000256" key="7">
    <source>
        <dbReference type="ARBA" id="ARBA00022741"/>
    </source>
</evidence>
<dbReference type="FunFam" id="3.40.50.300:FF:000001">
    <property type="entry name" value="ATP-dependent zinc metalloprotease FtsH"/>
    <property type="match status" value="1"/>
</dbReference>
<keyword evidence="13" id="KW-0472">Membrane</keyword>
<dbReference type="PANTHER" id="PTHR23076">
    <property type="entry name" value="METALLOPROTEASE M41 FTSH"/>
    <property type="match status" value="1"/>
</dbReference>
<dbReference type="HAMAP" id="MF_01458">
    <property type="entry name" value="FtsH"/>
    <property type="match status" value="1"/>
</dbReference>
<dbReference type="FunFam" id="1.10.8.60:FF:000001">
    <property type="entry name" value="ATP-dependent zinc metalloprotease FtsH"/>
    <property type="match status" value="1"/>
</dbReference>
<dbReference type="SUPFAM" id="SSF52540">
    <property type="entry name" value="P-loop containing nucleoside triphosphate hydrolases"/>
    <property type="match status" value="1"/>
</dbReference>
<comment type="subcellular location">
    <subcellularLocation>
        <location evidence="2">Membrane</location>
    </subcellularLocation>
</comment>
<evidence type="ECO:0000313" key="17">
    <source>
        <dbReference type="EMBL" id="HER40774.1"/>
    </source>
</evidence>
<evidence type="ECO:0000256" key="5">
    <source>
        <dbReference type="ARBA" id="ARBA00022692"/>
    </source>
</evidence>
<comment type="caution">
    <text evidence="17">The sequence shown here is derived from an EMBL/GenBank/DDBJ whole genome shotgun (WGS) entry which is preliminary data.</text>
</comment>
<evidence type="ECO:0000256" key="1">
    <source>
        <dbReference type="ARBA" id="ARBA00001947"/>
    </source>
</evidence>
<dbReference type="InterPro" id="IPR003959">
    <property type="entry name" value="ATPase_AAA_core"/>
</dbReference>
<keyword evidence="9" id="KW-0862">Zinc</keyword>
<dbReference type="GO" id="GO:0006508">
    <property type="term" value="P:proteolysis"/>
    <property type="evidence" value="ECO:0007669"/>
    <property type="project" value="UniProtKB-KW"/>
</dbReference>
<dbReference type="NCBIfam" id="TIGR01241">
    <property type="entry name" value="FtsH_fam"/>
    <property type="match status" value="1"/>
</dbReference>
<evidence type="ECO:0000256" key="3">
    <source>
        <dbReference type="ARBA" id="ARBA00010044"/>
    </source>
</evidence>
<keyword evidence="11" id="KW-1133">Transmembrane helix</keyword>
<dbReference type="InterPro" id="IPR041569">
    <property type="entry name" value="AAA_lid_3"/>
</dbReference>
<evidence type="ECO:0000256" key="14">
    <source>
        <dbReference type="ARBA" id="ARBA00061570"/>
    </source>
</evidence>
<reference evidence="17" key="1">
    <citation type="journal article" date="2020" name="mSystems">
        <title>Genome- and Community-Level Interaction Insights into Carbon Utilization and Element Cycling Functions of Hydrothermarchaeota in Hydrothermal Sediment.</title>
        <authorList>
            <person name="Zhou Z."/>
            <person name="Liu Y."/>
            <person name="Xu W."/>
            <person name="Pan J."/>
            <person name="Luo Z.H."/>
            <person name="Li M."/>
        </authorList>
    </citation>
    <scope>NUCLEOTIDE SEQUENCE [LARGE SCALE GENOMIC DNA]</scope>
    <source>
        <strain evidence="17">SpSt-1235</strain>
    </source>
</reference>
<dbReference type="SUPFAM" id="SSF140990">
    <property type="entry name" value="FtsH protease domain-like"/>
    <property type="match status" value="1"/>
</dbReference>
<organism evidence="17">
    <name type="scientific">Salinimicrobium catena</name>
    <dbReference type="NCBI Taxonomy" id="390640"/>
    <lineage>
        <taxon>Bacteria</taxon>
        <taxon>Pseudomonadati</taxon>
        <taxon>Bacteroidota</taxon>
        <taxon>Flavobacteriia</taxon>
        <taxon>Flavobacteriales</taxon>
        <taxon>Flavobacteriaceae</taxon>
        <taxon>Salinimicrobium</taxon>
    </lineage>
</organism>
<dbReference type="InterPro" id="IPR005936">
    <property type="entry name" value="FtsH"/>
</dbReference>
<dbReference type="GO" id="GO:0016887">
    <property type="term" value="F:ATP hydrolysis activity"/>
    <property type="evidence" value="ECO:0007669"/>
    <property type="project" value="InterPro"/>
</dbReference>
<dbReference type="PANTHER" id="PTHR23076:SF97">
    <property type="entry name" value="ATP-DEPENDENT ZINC METALLOPROTEASE YME1L1"/>
    <property type="match status" value="1"/>
</dbReference>
<dbReference type="Pfam" id="PF17862">
    <property type="entry name" value="AAA_lid_3"/>
    <property type="match status" value="1"/>
</dbReference>
<comment type="similarity">
    <text evidence="15">Belongs to the AAA ATPase family.</text>
</comment>
<keyword evidence="8" id="KW-0378">Hydrolase</keyword>
<dbReference type="SMART" id="SM00382">
    <property type="entry name" value="AAA"/>
    <property type="match status" value="1"/>
</dbReference>
<keyword evidence="6" id="KW-0479">Metal-binding</keyword>
<evidence type="ECO:0000259" key="16">
    <source>
        <dbReference type="SMART" id="SM00382"/>
    </source>
</evidence>
<dbReference type="InterPro" id="IPR003960">
    <property type="entry name" value="ATPase_AAA_CS"/>
</dbReference>
<dbReference type="Pfam" id="PF00004">
    <property type="entry name" value="AAA"/>
    <property type="match status" value="1"/>
</dbReference>
<evidence type="ECO:0000256" key="15">
    <source>
        <dbReference type="RuleBase" id="RU003651"/>
    </source>
</evidence>
<sequence length="501" mass="55972">PWILILAYFFYMRRKIQGQMGGGMMGRGGIFGIGKSRARKFRREKISVTFNDVAGLENAKADLKEIIVYLKNPEKFSKLGADIPNGILLMGPPGTGKTLLAKATAGEAEVSFFSISGSEFIEMFVGVGASRVRDLFSEAKKNAPSVIFIDEIDSIGRSRGTGLGGGHDEREQTLNQILNEMDGFEKNESIVVLAATNRPDVLDPALVRPGRFDRRVTLDLPLKTARKKILEIHTREVPVGDDVDLENIAARTVGFSGADLKNLVNEAALFAGREKKDKVEKSDFEKARDKIILGSETDEMIDEDEKKLVAYHEAGHALVALLMEEADPLEKVTIIPRGRTLGITEQMPEIERRNYRKKYLMAKIAVALGGRASEKIVFNDVSNGAANDFKQVTNLARKMVCLWGMSDKLGPVFYKQGEEHQFLGKEITRQKDFSEHTQQIIDDEIKEIILDMEKKAEYIIKKNRVKLDALAEALIENETLDKKQIDWILDKVEEGEEAVVE</sequence>
<evidence type="ECO:0000256" key="9">
    <source>
        <dbReference type="ARBA" id="ARBA00022833"/>
    </source>
</evidence>
<dbReference type="InterPro" id="IPR037219">
    <property type="entry name" value="Peptidase_M41-like"/>
</dbReference>
<feature type="domain" description="AAA+ ATPase" evidence="16">
    <location>
        <begin position="83"/>
        <end position="222"/>
    </location>
</feature>
<proteinExistence type="inferred from homology"/>
<protein>
    <submittedName>
        <fullName evidence="17">ATP-dependent zinc metalloprotease FtsH</fullName>
    </submittedName>
</protein>
<feature type="non-terminal residue" evidence="17">
    <location>
        <position position="1"/>
    </location>
</feature>
<evidence type="ECO:0000256" key="11">
    <source>
        <dbReference type="ARBA" id="ARBA00022989"/>
    </source>
</evidence>
<dbReference type="Gene3D" id="3.40.50.300">
    <property type="entry name" value="P-loop containing nucleotide triphosphate hydrolases"/>
    <property type="match status" value="1"/>
</dbReference>
<evidence type="ECO:0000256" key="8">
    <source>
        <dbReference type="ARBA" id="ARBA00022801"/>
    </source>
</evidence>
<dbReference type="InterPro" id="IPR027417">
    <property type="entry name" value="P-loop_NTPase"/>
</dbReference>
<dbReference type="InterPro" id="IPR000642">
    <property type="entry name" value="Peptidase_M41"/>
</dbReference>
<dbReference type="Gene3D" id="1.20.58.760">
    <property type="entry name" value="Peptidase M41"/>
    <property type="match status" value="1"/>
</dbReference>
<keyword evidence="4" id="KW-0645">Protease</keyword>
<dbReference type="GO" id="GO:0046872">
    <property type="term" value="F:metal ion binding"/>
    <property type="evidence" value="ECO:0007669"/>
    <property type="project" value="UniProtKB-KW"/>
</dbReference>
<name>A0A7C2RJ36_9FLAO</name>
<accession>A0A7C2RJ36</accession>
<keyword evidence="5" id="KW-0812">Transmembrane</keyword>
<evidence type="ECO:0000256" key="6">
    <source>
        <dbReference type="ARBA" id="ARBA00022723"/>
    </source>
</evidence>
<keyword evidence="12 17" id="KW-0482">Metalloprotease</keyword>
<dbReference type="Pfam" id="PF01434">
    <property type="entry name" value="Peptidase_M41"/>
    <property type="match status" value="1"/>
</dbReference>
<evidence type="ECO:0000256" key="2">
    <source>
        <dbReference type="ARBA" id="ARBA00004370"/>
    </source>
</evidence>
<evidence type="ECO:0000256" key="10">
    <source>
        <dbReference type="ARBA" id="ARBA00022840"/>
    </source>
</evidence>
<dbReference type="GO" id="GO:0005886">
    <property type="term" value="C:plasma membrane"/>
    <property type="evidence" value="ECO:0007669"/>
    <property type="project" value="TreeGrafter"/>
</dbReference>
<evidence type="ECO:0000256" key="12">
    <source>
        <dbReference type="ARBA" id="ARBA00023049"/>
    </source>
</evidence>
<dbReference type="PROSITE" id="PS00674">
    <property type="entry name" value="AAA"/>
    <property type="match status" value="1"/>
</dbReference>
<dbReference type="InterPro" id="IPR003593">
    <property type="entry name" value="AAA+_ATPase"/>
</dbReference>
<dbReference type="GO" id="GO:0004222">
    <property type="term" value="F:metalloendopeptidase activity"/>
    <property type="evidence" value="ECO:0007669"/>
    <property type="project" value="InterPro"/>
</dbReference>
<dbReference type="GO" id="GO:0004176">
    <property type="term" value="F:ATP-dependent peptidase activity"/>
    <property type="evidence" value="ECO:0007669"/>
    <property type="project" value="InterPro"/>
</dbReference>
<dbReference type="GO" id="GO:0030163">
    <property type="term" value="P:protein catabolic process"/>
    <property type="evidence" value="ECO:0007669"/>
    <property type="project" value="TreeGrafter"/>
</dbReference>
<dbReference type="CDD" id="cd19501">
    <property type="entry name" value="RecA-like_FtsH"/>
    <property type="match status" value="1"/>
</dbReference>
<dbReference type="Proteomes" id="UP000885753">
    <property type="component" value="Unassembled WGS sequence"/>
</dbReference>
<dbReference type="GO" id="GO:0005524">
    <property type="term" value="F:ATP binding"/>
    <property type="evidence" value="ECO:0007669"/>
    <property type="project" value="UniProtKB-KW"/>
</dbReference>
<dbReference type="Gene3D" id="1.10.8.60">
    <property type="match status" value="1"/>
</dbReference>
<dbReference type="EMBL" id="DSEE01000444">
    <property type="protein sequence ID" value="HER40774.1"/>
    <property type="molecule type" value="Genomic_DNA"/>
</dbReference>
<comment type="similarity">
    <text evidence="3">In the C-terminal section; belongs to the peptidase M41 family.</text>
</comment>
<keyword evidence="7 15" id="KW-0547">Nucleotide-binding</keyword>
<comment type="cofactor">
    <cofactor evidence="1">
        <name>Zn(2+)</name>
        <dbReference type="ChEBI" id="CHEBI:29105"/>
    </cofactor>
</comment>
<gene>
    <name evidence="17" type="primary">hflB</name>
    <name evidence="17" type="ORF">ENO10_06095</name>
</gene>
<dbReference type="FunFam" id="1.20.58.760:FF:000001">
    <property type="entry name" value="ATP-dependent zinc metalloprotease FtsH"/>
    <property type="match status" value="1"/>
</dbReference>
<keyword evidence="10 15" id="KW-0067">ATP-binding</keyword>